<feature type="non-terminal residue" evidence="3">
    <location>
        <position position="177"/>
    </location>
</feature>
<dbReference type="InterPro" id="IPR041577">
    <property type="entry name" value="RT_RNaseH_2"/>
</dbReference>
<dbReference type="InterPro" id="IPR050951">
    <property type="entry name" value="Retrovirus_Pol_polyprotein"/>
</dbReference>
<dbReference type="OrthoDB" id="415724at2759"/>
<evidence type="ECO:0000313" key="3">
    <source>
        <dbReference type="EMBL" id="RDY01576.1"/>
    </source>
</evidence>
<proteinExistence type="predicted"/>
<dbReference type="Proteomes" id="UP000257109">
    <property type="component" value="Unassembled WGS sequence"/>
</dbReference>
<accession>A0A371HFK3</accession>
<dbReference type="InterPro" id="IPR043128">
    <property type="entry name" value="Rev_trsase/Diguanyl_cyclase"/>
</dbReference>
<dbReference type="Gene3D" id="3.30.70.270">
    <property type="match status" value="2"/>
</dbReference>
<name>A0A371HFK3_MUCPR</name>
<dbReference type="PANTHER" id="PTHR37984:SF5">
    <property type="entry name" value="PROTEIN NYNRIN-LIKE"/>
    <property type="match status" value="1"/>
</dbReference>
<organism evidence="3 4">
    <name type="scientific">Mucuna pruriens</name>
    <name type="common">Velvet bean</name>
    <name type="synonym">Dolichos pruriens</name>
    <dbReference type="NCBI Taxonomy" id="157652"/>
    <lineage>
        <taxon>Eukaryota</taxon>
        <taxon>Viridiplantae</taxon>
        <taxon>Streptophyta</taxon>
        <taxon>Embryophyta</taxon>
        <taxon>Tracheophyta</taxon>
        <taxon>Spermatophyta</taxon>
        <taxon>Magnoliopsida</taxon>
        <taxon>eudicotyledons</taxon>
        <taxon>Gunneridae</taxon>
        <taxon>Pentapetalae</taxon>
        <taxon>rosids</taxon>
        <taxon>fabids</taxon>
        <taxon>Fabales</taxon>
        <taxon>Fabaceae</taxon>
        <taxon>Papilionoideae</taxon>
        <taxon>50 kb inversion clade</taxon>
        <taxon>NPAAA clade</taxon>
        <taxon>indigoferoid/millettioid clade</taxon>
        <taxon>Phaseoleae</taxon>
        <taxon>Mucuna</taxon>
    </lineage>
</organism>
<sequence length="177" mass="21004">TREEHEEHLKVVLKVLKKKKLYAKCLKYEFWLEKVNFLGHVISKEGIDIDPTKVDVMLQWECPRTIMKIGSFVGLAVYYRRFIEGLLKIKRLTTSLVLILLDPSKYFEKRLTTSLVLILLNPSKYFEVYCKASHQGLGRMLMKERKLKLHEKNYLTDGLELEVVVFALKIWRYYLYG</sequence>
<dbReference type="SUPFAM" id="SSF56672">
    <property type="entry name" value="DNA/RNA polymerases"/>
    <property type="match status" value="1"/>
</dbReference>
<gene>
    <name evidence="3" type="primary">pol</name>
    <name evidence="3" type="ORF">CR513_15076</name>
</gene>
<dbReference type="InterPro" id="IPR043502">
    <property type="entry name" value="DNA/RNA_pol_sf"/>
</dbReference>
<keyword evidence="1" id="KW-0511">Multifunctional enzyme</keyword>
<dbReference type="EMBL" id="QJKJ01002735">
    <property type="protein sequence ID" value="RDY01576.1"/>
    <property type="molecule type" value="Genomic_DNA"/>
</dbReference>
<keyword evidence="4" id="KW-1185">Reference proteome</keyword>
<feature type="non-terminal residue" evidence="3">
    <location>
        <position position="1"/>
    </location>
</feature>
<dbReference type="GO" id="GO:0003824">
    <property type="term" value="F:catalytic activity"/>
    <property type="evidence" value="ECO:0007669"/>
    <property type="project" value="UniProtKB-KW"/>
</dbReference>
<protein>
    <submittedName>
        <fullName evidence="3">Retrovirus-related Pol polyprotein from transposon gypsy</fullName>
    </submittedName>
</protein>
<dbReference type="Pfam" id="PF17919">
    <property type="entry name" value="RT_RNaseH_2"/>
    <property type="match status" value="1"/>
</dbReference>
<dbReference type="AlphaFoldDB" id="A0A371HFK3"/>
<reference evidence="3" key="1">
    <citation type="submission" date="2018-05" db="EMBL/GenBank/DDBJ databases">
        <title>Draft genome of Mucuna pruriens seed.</title>
        <authorList>
            <person name="Nnadi N.E."/>
            <person name="Vos R."/>
            <person name="Hasami M.H."/>
            <person name="Devisetty U.K."/>
            <person name="Aguiy J.C."/>
        </authorList>
    </citation>
    <scope>NUCLEOTIDE SEQUENCE [LARGE SCALE GENOMIC DNA]</scope>
    <source>
        <strain evidence="3">JCA_2017</strain>
    </source>
</reference>
<evidence type="ECO:0000256" key="1">
    <source>
        <dbReference type="ARBA" id="ARBA00023268"/>
    </source>
</evidence>
<feature type="domain" description="Reverse transcriptase/retrotransposon-derived protein RNase H-like" evidence="2">
    <location>
        <begin position="108"/>
        <end position="177"/>
    </location>
</feature>
<evidence type="ECO:0000313" key="4">
    <source>
        <dbReference type="Proteomes" id="UP000257109"/>
    </source>
</evidence>
<evidence type="ECO:0000259" key="2">
    <source>
        <dbReference type="Pfam" id="PF17919"/>
    </source>
</evidence>
<comment type="caution">
    <text evidence="3">The sequence shown here is derived from an EMBL/GenBank/DDBJ whole genome shotgun (WGS) entry which is preliminary data.</text>
</comment>
<dbReference type="PANTHER" id="PTHR37984">
    <property type="entry name" value="PROTEIN CBG26694"/>
    <property type="match status" value="1"/>
</dbReference>